<dbReference type="GO" id="GO:0004089">
    <property type="term" value="F:carbonate dehydratase activity"/>
    <property type="evidence" value="ECO:0007669"/>
    <property type="project" value="UniProtKB-EC"/>
</dbReference>
<dbReference type="PANTHER" id="PTHR11002">
    <property type="entry name" value="CARBONIC ANHYDRASE"/>
    <property type="match status" value="1"/>
</dbReference>
<sequence length="249" mass="25901">MCKSCVKSAVLGNSPASPSRRAAIGMMGALSLLGISTAGGVAYAKSPPKPGNVLSPDQAIKRLMEGNKRYTSGKTQSRSFASTRAVLAGGQNPYASILSCADSRVSPELCFDEERGDLFVTRVAGNYVTTDILASLEYGVAVLNSPLIMVLGHTSCGAVSATVSALEKHAEFPGHIQSIVTALMPAVRAAASKPHQGTLLHAATIQNIKQNVQQLQEATPILSKAVQAGKVKVIGGLYDLKTGRVELVA</sequence>
<dbReference type="InterPro" id="IPR036874">
    <property type="entry name" value="Carbonic_anhydrase_sf"/>
</dbReference>
<dbReference type="InterPro" id="IPR015892">
    <property type="entry name" value="Carbonic_anhydrase_CS"/>
</dbReference>
<dbReference type="SUPFAM" id="SSF53056">
    <property type="entry name" value="beta-carbonic anhydrase, cab"/>
    <property type="match status" value="1"/>
</dbReference>
<comment type="similarity">
    <text evidence="1">Belongs to the beta-class carbonic anhydrase family.</text>
</comment>
<feature type="binding site" evidence="8">
    <location>
        <position position="156"/>
    </location>
    <ligand>
        <name>Zn(2+)</name>
        <dbReference type="ChEBI" id="CHEBI:29105"/>
    </ligand>
</feature>
<keyword evidence="10" id="KW-1185">Reference proteome</keyword>
<dbReference type="Pfam" id="PF00484">
    <property type="entry name" value="Pro_CA"/>
    <property type="match status" value="1"/>
</dbReference>
<feature type="binding site" evidence="8">
    <location>
        <position position="102"/>
    </location>
    <ligand>
        <name>Zn(2+)</name>
        <dbReference type="ChEBI" id="CHEBI:29105"/>
    </ligand>
</feature>
<feature type="binding site" evidence="8">
    <location>
        <position position="153"/>
    </location>
    <ligand>
        <name>Zn(2+)</name>
        <dbReference type="ChEBI" id="CHEBI:29105"/>
    </ligand>
</feature>
<protein>
    <recommendedName>
        <fullName evidence="2">carbonic anhydrase</fullName>
        <ecNumber evidence="2">4.2.1.1</ecNumber>
    </recommendedName>
</protein>
<dbReference type="EC" id="4.2.1.1" evidence="2"/>
<keyword evidence="3 8" id="KW-0479">Metal-binding</keyword>
<keyword evidence="5" id="KW-0456">Lyase</keyword>
<reference evidence="9 10" key="1">
    <citation type="submission" date="2019-03" db="EMBL/GenBank/DDBJ databases">
        <title>Genomic Encyclopedia of Type Strains, Phase IV (KMG-IV): sequencing the most valuable type-strain genomes for metagenomic binning, comparative biology and taxonomic classification.</title>
        <authorList>
            <person name="Goeker M."/>
        </authorList>
    </citation>
    <scope>NUCLEOTIDE SEQUENCE [LARGE SCALE GENOMIC DNA]</scope>
    <source>
        <strain evidence="9 10">DSM 24591</strain>
    </source>
</reference>
<dbReference type="Gene3D" id="3.40.1050.10">
    <property type="entry name" value="Carbonic anhydrase"/>
    <property type="match status" value="1"/>
</dbReference>
<comment type="catalytic activity">
    <reaction evidence="7">
        <text>hydrogencarbonate + H(+) = CO2 + H2O</text>
        <dbReference type="Rhea" id="RHEA:10748"/>
        <dbReference type="ChEBI" id="CHEBI:15377"/>
        <dbReference type="ChEBI" id="CHEBI:15378"/>
        <dbReference type="ChEBI" id="CHEBI:16526"/>
        <dbReference type="ChEBI" id="CHEBI:17544"/>
        <dbReference type="EC" id="4.2.1.1"/>
    </reaction>
</comment>
<comment type="caution">
    <text evidence="9">The sequence shown here is derived from an EMBL/GenBank/DDBJ whole genome shotgun (WGS) entry which is preliminary data.</text>
</comment>
<dbReference type="EMBL" id="SMAJ01000013">
    <property type="protein sequence ID" value="TCT04060.1"/>
    <property type="molecule type" value="Genomic_DNA"/>
</dbReference>
<evidence type="ECO:0000256" key="8">
    <source>
        <dbReference type="PIRSR" id="PIRSR601765-1"/>
    </source>
</evidence>
<comment type="function">
    <text evidence="6">Catalyzes the reversible hydration of carbon dioxide to form bicarbonate.</text>
</comment>
<evidence type="ECO:0000313" key="10">
    <source>
        <dbReference type="Proteomes" id="UP000295525"/>
    </source>
</evidence>
<dbReference type="CDD" id="cd03378">
    <property type="entry name" value="beta_CA_cladeC"/>
    <property type="match status" value="1"/>
</dbReference>
<dbReference type="GO" id="GO:0008270">
    <property type="term" value="F:zinc ion binding"/>
    <property type="evidence" value="ECO:0007669"/>
    <property type="project" value="InterPro"/>
</dbReference>
<evidence type="ECO:0000256" key="3">
    <source>
        <dbReference type="ARBA" id="ARBA00022723"/>
    </source>
</evidence>
<dbReference type="FunFam" id="3.40.1050.10:FF:000006">
    <property type="entry name" value="Carbonic anhydrase"/>
    <property type="match status" value="1"/>
</dbReference>
<dbReference type="InterPro" id="IPR001765">
    <property type="entry name" value="Carbonic_anhydrase"/>
</dbReference>
<evidence type="ECO:0000256" key="4">
    <source>
        <dbReference type="ARBA" id="ARBA00022833"/>
    </source>
</evidence>
<dbReference type="SMART" id="SM00947">
    <property type="entry name" value="Pro_CA"/>
    <property type="match status" value="1"/>
</dbReference>
<gene>
    <name evidence="9" type="ORF">EDC26_11338</name>
</gene>
<dbReference type="Proteomes" id="UP000295525">
    <property type="component" value="Unassembled WGS sequence"/>
</dbReference>
<dbReference type="GO" id="GO:0015976">
    <property type="term" value="P:carbon utilization"/>
    <property type="evidence" value="ECO:0007669"/>
    <property type="project" value="InterPro"/>
</dbReference>
<evidence type="ECO:0000313" key="9">
    <source>
        <dbReference type="EMBL" id="TCT04060.1"/>
    </source>
</evidence>
<feature type="binding site" evidence="8">
    <location>
        <position position="100"/>
    </location>
    <ligand>
        <name>Zn(2+)</name>
        <dbReference type="ChEBI" id="CHEBI:29105"/>
    </ligand>
</feature>
<evidence type="ECO:0000256" key="1">
    <source>
        <dbReference type="ARBA" id="ARBA00006217"/>
    </source>
</evidence>
<evidence type="ECO:0000256" key="2">
    <source>
        <dbReference type="ARBA" id="ARBA00012925"/>
    </source>
</evidence>
<keyword evidence="4 8" id="KW-0862">Zinc</keyword>
<comment type="cofactor">
    <cofactor evidence="8">
        <name>Zn(2+)</name>
        <dbReference type="ChEBI" id="CHEBI:29105"/>
    </cofactor>
    <text evidence="8">Binds 1 zinc ion per subunit.</text>
</comment>
<dbReference type="PANTHER" id="PTHR11002:SF79">
    <property type="entry name" value="CARBONIC ANHYDRASE 2"/>
    <property type="match status" value="1"/>
</dbReference>
<name>A0A4R3LTZ5_9BURK</name>
<evidence type="ECO:0000256" key="7">
    <source>
        <dbReference type="ARBA" id="ARBA00048348"/>
    </source>
</evidence>
<dbReference type="OrthoDB" id="9797527at2"/>
<organism evidence="9 10">
    <name type="scientific">Paralcaligenes ureilyticus</name>
    <dbReference type="NCBI Taxonomy" id="627131"/>
    <lineage>
        <taxon>Bacteria</taxon>
        <taxon>Pseudomonadati</taxon>
        <taxon>Pseudomonadota</taxon>
        <taxon>Betaproteobacteria</taxon>
        <taxon>Burkholderiales</taxon>
        <taxon>Alcaligenaceae</taxon>
        <taxon>Paralcaligenes</taxon>
    </lineage>
</organism>
<evidence type="ECO:0000256" key="5">
    <source>
        <dbReference type="ARBA" id="ARBA00023239"/>
    </source>
</evidence>
<dbReference type="AlphaFoldDB" id="A0A4R3LTZ5"/>
<proteinExistence type="inferred from homology"/>
<dbReference type="PROSITE" id="PS00704">
    <property type="entry name" value="PROK_CO2_ANHYDRASE_1"/>
    <property type="match status" value="1"/>
</dbReference>
<accession>A0A4R3LTZ5</accession>
<evidence type="ECO:0000256" key="6">
    <source>
        <dbReference type="ARBA" id="ARBA00024993"/>
    </source>
</evidence>